<dbReference type="InterPro" id="IPR009579">
    <property type="entry name" value="DUF1192"/>
</dbReference>
<dbReference type="AlphaFoldDB" id="A0A1M7ZCL3"/>
<protein>
    <submittedName>
        <fullName evidence="2">Uncharacterized small protein, DUF1192 family</fullName>
    </submittedName>
</protein>
<gene>
    <name evidence="2" type="ORF">SAMN02745172_01109</name>
</gene>
<evidence type="ECO:0000313" key="3">
    <source>
        <dbReference type="Proteomes" id="UP000186406"/>
    </source>
</evidence>
<sequence length="66" mass="7118">MIEDDPFATPAARKAQAHTLGSELARLSVTELEALVGDLEAEIARVRAAIEAKRATQNAADALFRR</sequence>
<dbReference type="STRING" id="1123029.SAMN02745172_01109"/>
<keyword evidence="3" id="KW-1185">Reference proteome</keyword>
<feature type="coiled-coil region" evidence="1">
    <location>
        <begin position="29"/>
        <end position="56"/>
    </location>
</feature>
<evidence type="ECO:0000313" key="2">
    <source>
        <dbReference type="EMBL" id="SHO62624.1"/>
    </source>
</evidence>
<dbReference type="Pfam" id="PF06698">
    <property type="entry name" value="DUF1192"/>
    <property type="match status" value="1"/>
</dbReference>
<keyword evidence="1" id="KW-0175">Coiled coil</keyword>
<proteinExistence type="predicted"/>
<dbReference type="EMBL" id="FRXO01000002">
    <property type="protein sequence ID" value="SHO62624.1"/>
    <property type="molecule type" value="Genomic_DNA"/>
</dbReference>
<accession>A0A1M7ZCL3</accession>
<evidence type="ECO:0000256" key="1">
    <source>
        <dbReference type="SAM" id="Coils"/>
    </source>
</evidence>
<organism evidence="2 3">
    <name type="scientific">Pseudoxanthobacter soli DSM 19599</name>
    <dbReference type="NCBI Taxonomy" id="1123029"/>
    <lineage>
        <taxon>Bacteria</taxon>
        <taxon>Pseudomonadati</taxon>
        <taxon>Pseudomonadota</taxon>
        <taxon>Alphaproteobacteria</taxon>
        <taxon>Hyphomicrobiales</taxon>
        <taxon>Segnochrobactraceae</taxon>
        <taxon>Pseudoxanthobacter</taxon>
    </lineage>
</organism>
<dbReference type="RefSeq" id="WP_073626417.1">
    <property type="nucleotide sequence ID" value="NZ_FRXO01000002.1"/>
</dbReference>
<dbReference type="Proteomes" id="UP000186406">
    <property type="component" value="Unassembled WGS sequence"/>
</dbReference>
<reference evidence="2 3" key="1">
    <citation type="submission" date="2016-12" db="EMBL/GenBank/DDBJ databases">
        <authorList>
            <person name="Song W.-J."/>
            <person name="Kurnit D.M."/>
        </authorList>
    </citation>
    <scope>NUCLEOTIDE SEQUENCE [LARGE SCALE GENOMIC DNA]</scope>
    <source>
        <strain evidence="2 3">DSM 19599</strain>
    </source>
</reference>
<name>A0A1M7ZCL3_9HYPH</name>